<proteinExistence type="predicted"/>
<keyword evidence="3" id="KW-1185">Reference proteome</keyword>
<evidence type="ECO:0000313" key="2">
    <source>
        <dbReference type="EMBL" id="RXW13849.1"/>
    </source>
</evidence>
<organism evidence="2 3">
    <name type="scientific">Candolleomyces aberdarensis</name>
    <dbReference type="NCBI Taxonomy" id="2316362"/>
    <lineage>
        <taxon>Eukaryota</taxon>
        <taxon>Fungi</taxon>
        <taxon>Dikarya</taxon>
        <taxon>Basidiomycota</taxon>
        <taxon>Agaricomycotina</taxon>
        <taxon>Agaricomycetes</taxon>
        <taxon>Agaricomycetidae</taxon>
        <taxon>Agaricales</taxon>
        <taxon>Agaricineae</taxon>
        <taxon>Psathyrellaceae</taxon>
        <taxon>Candolleomyces</taxon>
    </lineage>
</organism>
<reference evidence="2 3" key="1">
    <citation type="submission" date="2019-01" db="EMBL/GenBank/DDBJ databases">
        <title>Draft genome sequence of Psathyrella aberdarensis IHI B618.</title>
        <authorList>
            <person name="Buettner E."/>
            <person name="Kellner H."/>
        </authorList>
    </citation>
    <scope>NUCLEOTIDE SEQUENCE [LARGE SCALE GENOMIC DNA]</scope>
    <source>
        <strain evidence="2 3">IHI B618</strain>
    </source>
</reference>
<accession>A0A4Q2D456</accession>
<evidence type="ECO:0000256" key="1">
    <source>
        <dbReference type="SAM" id="MobiDB-lite"/>
    </source>
</evidence>
<dbReference type="EMBL" id="SDEE01000817">
    <property type="protein sequence ID" value="RXW13849.1"/>
    <property type="molecule type" value="Genomic_DNA"/>
</dbReference>
<sequence length="110" mass="12046">MSSVTEVFDPDRHNFGNAASDARDRLLEPFQAPSNASREEPHFEPDGENVFWNPWLNSAIEDEDYPMGDPEGEDAPGPAAICDHALLVASLREVTQNIDALNHALTPSST</sequence>
<comment type="caution">
    <text evidence="2">The sequence shown here is derived from an EMBL/GenBank/DDBJ whole genome shotgun (WGS) entry which is preliminary data.</text>
</comment>
<dbReference type="AlphaFoldDB" id="A0A4Q2D456"/>
<gene>
    <name evidence="2" type="ORF">EST38_g12007</name>
</gene>
<name>A0A4Q2D456_9AGAR</name>
<protein>
    <submittedName>
        <fullName evidence="2">Uncharacterized protein</fullName>
    </submittedName>
</protein>
<evidence type="ECO:0000313" key="3">
    <source>
        <dbReference type="Proteomes" id="UP000290288"/>
    </source>
</evidence>
<dbReference type="Proteomes" id="UP000290288">
    <property type="component" value="Unassembled WGS sequence"/>
</dbReference>
<feature type="region of interest" description="Disordered" evidence="1">
    <location>
        <begin position="1"/>
        <end position="49"/>
    </location>
</feature>